<evidence type="ECO:0000256" key="5">
    <source>
        <dbReference type="SAM" id="MobiDB-lite"/>
    </source>
</evidence>
<comment type="subcellular location">
    <subcellularLocation>
        <location evidence="1">Cell envelope</location>
    </subcellularLocation>
</comment>
<evidence type="ECO:0000256" key="3">
    <source>
        <dbReference type="ARBA" id="ARBA00022448"/>
    </source>
</evidence>
<evidence type="ECO:0000256" key="4">
    <source>
        <dbReference type="SAM" id="Coils"/>
    </source>
</evidence>
<dbReference type="PANTHER" id="PTHR30469">
    <property type="entry name" value="MULTIDRUG RESISTANCE PROTEIN MDTA"/>
    <property type="match status" value="1"/>
</dbReference>
<dbReference type="GO" id="GO:0015562">
    <property type="term" value="F:efflux transmembrane transporter activity"/>
    <property type="evidence" value="ECO:0007669"/>
    <property type="project" value="TreeGrafter"/>
</dbReference>
<dbReference type="PANTHER" id="PTHR30469:SF15">
    <property type="entry name" value="HLYD FAMILY OF SECRETION PROTEINS"/>
    <property type="match status" value="1"/>
</dbReference>
<feature type="region of interest" description="Disordered" evidence="5">
    <location>
        <begin position="36"/>
        <end position="70"/>
    </location>
</feature>
<keyword evidence="6" id="KW-1133">Transmembrane helix</keyword>
<keyword evidence="4" id="KW-0175">Coiled coil</keyword>
<evidence type="ECO:0000256" key="2">
    <source>
        <dbReference type="ARBA" id="ARBA00009477"/>
    </source>
</evidence>
<feature type="domain" description="Multidrug resistance protein MdtA-like C-terminal permuted SH3" evidence="8">
    <location>
        <begin position="354"/>
        <end position="409"/>
    </location>
</feature>
<name>A0A0L6CZX0_9RHOB</name>
<dbReference type="NCBIfam" id="TIGR01730">
    <property type="entry name" value="RND_mfp"/>
    <property type="match status" value="1"/>
</dbReference>
<keyword evidence="3" id="KW-0813">Transport</keyword>
<evidence type="ECO:0000256" key="1">
    <source>
        <dbReference type="ARBA" id="ARBA00004196"/>
    </source>
</evidence>
<dbReference type="STRING" id="74031.SAMN04488077_11516"/>
<comment type="caution">
    <text evidence="9">The sequence shown here is derived from an EMBL/GenBank/DDBJ whole genome shotgun (WGS) entry which is preliminary data.</text>
</comment>
<keyword evidence="6" id="KW-0472">Membrane</keyword>
<keyword evidence="6" id="KW-0812">Transmembrane</keyword>
<proteinExistence type="inferred from homology"/>
<evidence type="ECO:0000313" key="9">
    <source>
        <dbReference type="EMBL" id="KNX43387.1"/>
    </source>
</evidence>
<gene>
    <name evidence="9" type="primary">macA</name>
    <name evidence="9" type="ORF">ROTO_01770</name>
</gene>
<comment type="similarity">
    <text evidence="2">Belongs to the membrane fusion protein (MFP) (TC 8.A.1) family.</text>
</comment>
<reference evidence="10" key="1">
    <citation type="submission" date="2015-07" db="EMBL/GenBank/DDBJ databases">
        <title>Draft Genome Sequence of Roseovarius tolerans EL-164, a producer of N-Acylated Alanine Methyl Esters (NAMEs).</title>
        <authorList>
            <person name="Voget S."/>
            <person name="Bruns H."/>
            <person name="Wagner-Doebler I."/>
            <person name="Schulz S."/>
            <person name="Daniel R."/>
        </authorList>
    </citation>
    <scope>NUCLEOTIDE SEQUENCE [LARGE SCALE GENOMIC DNA]</scope>
    <source>
        <strain evidence="10">EL-164</strain>
    </source>
</reference>
<sequence>MICVKVALSQSSMLPLGDGTGPASVDRVARPVGKEANLAPADEHSRTTDGAELSAPQQTHGQLVPSSRRERPKASRRWRIWVLLAALGLVLTALVLAQSWMNRPPVVPVETVAPAPITRVLAINGRIAADNSVEVTPTMTGTLTALPVAEGDAVEAGDTLAQVDPNAQRTLLRQARARLDAARDAQAEARAEFDRAAALDTTVARSVRDTYAHKLEAATQEVARLSAALDQARIALENHTIRAPVSGHVVSLDVEQGQLVSPSTPLMTLADLGTLLVEADVDEAYATQIATDQPAVLQLAGETQIRSGRVSYVSRRVDIATGGLAVELSFDTPVVAPVGLTVATNIIVETRAAALTVPRTALTEVEGETGVFLLREGRTMFRPVSVVDWPAARLIVTEGLAVGERLVTEASGITAGQAVTMVQP</sequence>
<evidence type="ECO:0000313" key="10">
    <source>
        <dbReference type="Proteomes" id="UP000037046"/>
    </source>
</evidence>
<dbReference type="InterPro" id="IPR058627">
    <property type="entry name" value="MdtA-like_C"/>
</dbReference>
<dbReference type="Gene3D" id="2.40.420.20">
    <property type="match status" value="1"/>
</dbReference>
<dbReference type="Pfam" id="PF25967">
    <property type="entry name" value="RND-MFP_C"/>
    <property type="match status" value="1"/>
</dbReference>
<feature type="transmembrane region" description="Helical" evidence="6">
    <location>
        <begin position="78"/>
        <end position="101"/>
    </location>
</feature>
<dbReference type="Proteomes" id="UP000037046">
    <property type="component" value="Unassembled WGS sequence"/>
</dbReference>
<feature type="domain" description="Multidrug resistance protein MdtA-like barrel-sandwich hybrid" evidence="7">
    <location>
        <begin position="131"/>
        <end position="264"/>
    </location>
</feature>
<dbReference type="Pfam" id="PF25917">
    <property type="entry name" value="BSH_RND"/>
    <property type="match status" value="1"/>
</dbReference>
<dbReference type="AlphaFoldDB" id="A0A0L6CZX0"/>
<dbReference type="Gene3D" id="2.40.50.100">
    <property type="match status" value="1"/>
</dbReference>
<organism evidence="9 10">
    <name type="scientific">Roseovarius tolerans</name>
    <dbReference type="NCBI Taxonomy" id="74031"/>
    <lineage>
        <taxon>Bacteria</taxon>
        <taxon>Pseudomonadati</taxon>
        <taxon>Pseudomonadota</taxon>
        <taxon>Alphaproteobacteria</taxon>
        <taxon>Rhodobacterales</taxon>
        <taxon>Roseobacteraceae</taxon>
        <taxon>Roseovarius</taxon>
    </lineage>
</organism>
<feature type="compositionally biased region" description="Polar residues" evidence="5">
    <location>
        <begin position="55"/>
        <end position="65"/>
    </location>
</feature>
<accession>A0A0L6CZX0</accession>
<feature type="coiled-coil region" evidence="4">
    <location>
        <begin position="172"/>
        <end position="242"/>
    </location>
</feature>
<evidence type="ECO:0000256" key="6">
    <source>
        <dbReference type="SAM" id="Phobius"/>
    </source>
</evidence>
<dbReference type="InterPro" id="IPR058625">
    <property type="entry name" value="MdtA-like_BSH"/>
</dbReference>
<evidence type="ECO:0000259" key="8">
    <source>
        <dbReference type="Pfam" id="PF25967"/>
    </source>
</evidence>
<dbReference type="EMBL" id="LGVV01000001">
    <property type="protein sequence ID" value="KNX43387.1"/>
    <property type="molecule type" value="Genomic_DNA"/>
</dbReference>
<evidence type="ECO:0000259" key="7">
    <source>
        <dbReference type="Pfam" id="PF25917"/>
    </source>
</evidence>
<keyword evidence="10" id="KW-1185">Reference proteome</keyword>
<dbReference type="SUPFAM" id="SSF111369">
    <property type="entry name" value="HlyD-like secretion proteins"/>
    <property type="match status" value="1"/>
</dbReference>
<dbReference type="GO" id="GO:1990281">
    <property type="term" value="C:efflux pump complex"/>
    <property type="evidence" value="ECO:0007669"/>
    <property type="project" value="TreeGrafter"/>
</dbReference>
<dbReference type="Gene3D" id="1.10.287.470">
    <property type="entry name" value="Helix hairpin bin"/>
    <property type="match status" value="1"/>
</dbReference>
<dbReference type="Gene3D" id="2.40.30.170">
    <property type="match status" value="1"/>
</dbReference>
<dbReference type="InterPro" id="IPR006143">
    <property type="entry name" value="RND_pump_MFP"/>
</dbReference>
<protein>
    <submittedName>
        <fullName evidence="9">Macrolide export protein MacA</fullName>
    </submittedName>
</protein>
<dbReference type="PATRIC" id="fig|74031.6.peg.180"/>